<reference evidence="3" key="1">
    <citation type="submission" date="2019-11" db="EMBL/GenBank/DDBJ databases">
        <authorList>
            <person name="Liu Y."/>
            <person name="Hou J."/>
            <person name="Li T.-Q."/>
            <person name="Guan C.-H."/>
            <person name="Wu X."/>
            <person name="Wu H.-Z."/>
            <person name="Ling F."/>
            <person name="Zhang R."/>
            <person name="Shi X.-G."/>
            <person name="Ren J.-P."/>
            <person name="Chen E.-F."/>
            <person name="Sun J.-M."/>
        </authorList>
    </citation>
    <scope>NUCLEOTIDE SEQUENCE</scope>
    <source>
        <strain evidence="3">Adult_tree_wgs_1</strain>
        <tissue evidence="3">Leaves</tissue>
    </source>
</reference>
<organism evidence="3 4">
    <name type="scientific">Rhododendron simsii</name>
    <name type="common">Sims's rhododendron</name>
    <dbReference type="NCBI Taxonomy" id="118357"/>
    <lineage>
        <taxon>Eukaryota</taxon>
        <taxon>Viridiplantae</taxon>
        <taxon>Streptophyta</taxon>
        <taxon>Embryophyta</taxon>
        <taxon>Tracheophyta</taxon>
        <taxon>Spermatophyta</taxon>
        <taxon>Magnoliopsida</taxon>
        <taxon>eudicotyledons</taxon>
        <taxon>Gunneridae</taxon>
        <taxon>Pentapetalae</taxon>
        <taxon>asterids</taxon>
        <taxon>Ericales</taxon>
        <taxon>Ericaceae</taxon>
        <taxon>Ericoideae</taxon>
        <taxon>Rhodoreae</taxon>
        <taxon>Rhododendron</taxon>
    </lineage>
</organism>
<dbReference type="Proteomes" id="UP000626092">
    <property type="component" value="Unassembled WGS sequence"/>
</dbReference>
<evidence type="ECO:0000259" key="2">
    <source>
        <dbReference type="Pfam" id="PF03959"/>
    </source>
</evidence>
<dbReference type="SUPFAM" id="SSF53474">
    <property type="entry name" value="alpha/beta-Hydrolases"/>
    <property type="match status" value="1"/>
</dbReference>
<keyword evidence="4" id="KW-1185">Reference proteome</keyword>
<dbReference type="Gene3D" id="3.40.50.1820">
    <property type="entry name" value="alpha/beta hydrolase"/>
    <property type="match status" value="1"/>
</dbReference>
<dbReference type="InterPro" id="IPR005645">
    <property type="entry name" value="FSH-like_dom"/>
</dbReference>
<feature type="domain" description="Serine hydrolase" evidence="2">
    <location>
        <begin position="207"/>
        <end position="400"/>
    </location>
</feature>
<feature type="compositionally biased region" description="Polar residues" evidence="1">
    <location>
        <begin position="48"/>
        <end position="61"/>
    </location>
</feature>
<gene>
    <name evidence="3" type="ORF">RHSIM_Rhsim10G0165600</name>
</gene>
<dbReference type="PANTHER" id="PTHR22778">
    <property type="entry name" value="OVARIAN CANCER GENE-2 PROTEIN-RELATED"/>
    <property type="match status" value="1"/>
</dbReference>
<dbReference type="AlphaFoldDB" id="A0A834GC92"/>
<comment type="caution">
    <text evidence="3">The sequence shown here is derived from an EMBL/GenBank/DDBJ whole genome shotgun (WGS) entry which is preliminary data.</text>
</comment>
<evidence type="ECO:0000256" key="1">
    <source>
        <dbReference type="SAM" id="MobiDB-lite"/>
    </source>
</evidence>
<dbReference type="OrthoDB" id="414698at2759"/>
<proteinExistence type="predicted"/>
<dbReference type="PANTHER" id="PTHR22778:SF52">
    <property type="entry name" value="SERINE HYDROLASE FSH DOMAIN-CONTAINING PROTEIN"/>
    <property type="match status" value="1"/>
</dbReference>
<dbReference type="InterPro" id="IPR029058">
    <property type="entry name" value="AB_hydrolase_fold"/>
</dbReference>
<evidence type="ECO:0000313" key="4">
    <source>
        <dbReference type="Proteomes" id="UP000626092"/>
    </source>
</evidence>
<evidence type="ECO:0000313" key="3">
    <source>
        <dbReference type="EMBL" id="KAF7130781.1"/>
    </source>
</evidence>
<dbReference type="EMBL" id="WJXA01000010">
    <property type="protein sequence ID" value="KAF7130781.1"/>
    <property type="molecule type" value="Genomic_DNA"/>
</dbReference>
<accession>A0A834GC92</accession>
<dbReference type="Pfam" id="PF03959">
    <property type="entry name" value="FSH1"/>
    <property type="match status" value="1"/>
</dbReference>
<sequence>MYSQVPKWTLSPSPSLYPARATQANRRRTKNKVHDPKTESLASDENELPTNNTSSNFAFSTGAISPSPHRAVRFDKRRYGGRRGWKDGKICLALKDLRLAVPEKIGSGLQAILQGVTGEVSTITGQPDSGKSTLLDVLACSISLSYFYFHATEKRRFGLNTRQAGEMVINDRQQSLSGDATSVIGRKERGEEIGNDGKGEVQVQILKKPRFLCLHGFRTSSEILQKQLQRWPEAVLEKFDLVFIDAPYKAQGRSMVEGFYDPPYYEWFQFTEDYSEVYNFEECVDYIEDFMVKHGPFDGLMGFSQGGILSAALPGMQSDGVAFTKVPKIKYLIIMSGGKLGGTGSKFCIPKLAANAFSTPVQCPSLHIIGEADYFKESGIELLDAFVDPLVILHQKGHTIARLGYWETRRSKARVAGDWTTAGDGRRWLGGCRRGSLVAGLSTGATKVARVPRSSGFGGAQLMSSTTGGHQSPEIVVRWLASPKGGRRWSAKGCSRWASLSWRLDDADWSFCSVGFSGFRWHRLWVALLLVSNSRGHVFYGPY</sequence>
<name>A0A834GC92_RHOSS</name>
<feature type="region of interest" description="Disordered" evidence="1">
    <location>
        <begin position="1"/>
        <end position="61"/>
    </location>
</feature>
<protein>
    <recommendedName>
        <fullName evidence="2">Serine hydrolase domain-containing protein</fullName>
    </recommendedName>
</protein>